<organism evidence="5 6">
    <name type="scientific">Stephanodiscus triporus</name>
    <dbReference type="NCBI Taxonomy" id="2934178"/>
    <lineage>
        <taxon>Eukaryota</taxon>
        <taxon>Sar</taxon>
        <taxon>Stramenopiles</taxon>
        <taxon>Ochrophyta</taxon>
        <taxon>Bacillariophyta</taxon>
        <taxon>Coscinodiscophyceae</taxon>
        <taxon>Thalassiosirophycidae</taxon>
        <taxon>Stephanodiscales</taxon>
        <taxon>Stephanodiscaceae</taxon>
        <taxon>Stephanodiscus</taxon>
    </lineage>
</organism>
<proteinExistence type="predicted"/>
<accession>A0ABD3QY87</accession>
<dbReference type="EMBL" id="JALLAZ020000048">
    <property type="protein sequence ID" value="KAL3805004.1"/>
    <property type="molecule type" value="Genomic_DNA"/>
</dbReference>
<evidence type="ECO:0000313" key="5">
    <source>
        <dbReference type="EMBL" id="KAL3805004.1"/>
    </source>
</evidence>
<evidence type="ECO:0000256" key="1">
    <source>
        <dbReference type="ARBA" id="ARBA00022490"/>
    </source>
</evidence>
<keyword evidence="3" id="KW-0677">Repeat</keyword>
<dbReference type="Pfam" id="PF09070">
    <property type="entry name" value="PFU"/>
    <property type="match status" value="1"/>
</dbReference>
<keyword evidence="6" id="KW-1185">Reference proteome</keyword>
<dbReference type="PANTHER" id="PTHR19849:SF0">
    <property type="entry name" value="PHOSPHOLIPASE A-2-ACTIVATING PROTEIN"/>
    <property type="match status" value="1"/>
</dbReference>
<dbReference type="PANTHER" id="PTHR19849">
    <property type="entry name" value="PHOSPHOLIPASE A-2-ACTIVATING PROTEIN"/>
    <property type="match status" value="1"/>
</dbReference>
<evidence type="ECO:0000313" key="6">
    <source>
        <dbReference type="Proteomes" id="UP001530315"/>
    </source>
</evidence>
<dbReference type="SUPFAM" id="SSF50978">
    <property type="entry name" value="WD40 repeat-like"/>
    <property type="match status" value="1"/>
</dbReference>
<name>A0ABD3QY87_9STRA</name>
<reference evidence="5 6" key="1">
    <citation type="submission" date="2024-10" db="EMBL/GenBank/DDBJ databases">
        <title>Updated reference genomes for cyclostephanoid diatoms.</title>
        <authorList>
            <person name="Roberts W.R."/>
            <person name="Alverson A.J."/>
        </authorList>
    </citation>
    <scope>NUCLEOTIDE SEQUENCE [LARGE SCALE GENOMIC DNA]</scope>
    <source>
        <strain evidence="5 6">AJA276-08</strain>
    </source>
</reference>
<dbReference type="AlphaFoldDB" id="A0ABD3QY87"/>
<feature type="domain" description="PFU" evidence="4">
    <location>
        <begin position="105"/>
        <end position="163"/>
    </location>
</feature>
<comment type="caution">
    <text evidence="5">The sequence shown here is derived from an EMBL/GenBank/DDBJ whole genome shotgun (WGS) entry which is preliminary data.</text>
</comment>
<gene>
    <name evidence="5" type="ORF">ACHAW5_007979</name>
</gene>
<dbReference type="Proteomes" id="UP001530315">
    <property type="component" value="Unassembled WGS sequence"/>
</dbReference>
<evidence type="ECO:0000256" key="2">
    <source>
        <dbReference type="ARBA" id="ARBA00022574"/>
    </source>
</evidence>
<dbReference type="InterPro" id="IPR036322">
    <property type="entry name" value="WD40_repeat_dom_sf"/>
</dbReference>
<dbReference type="InterPro" id="IPR015155">
    <property type="entry name" value="PFU"/>
</dbReference>
<evidence type="ECO:0000256" key="3">
    <source>
        <dbReference type="ARBA" id="ARBA00022737"/>
    </source>
</evidence>
<keyword evidence="2" id="KW-0853">WD repeat</keyword>
<keyword evidence="1" id="KW-0963">Cytoplasm</keyword>
<protein>
    <recommendedName>
        <fullName evidence="4">PFU domain-containing protein</fullName>
    </recommendedName>
</protein>
<evidence type="ECO:0000259" key="4">
    <source>
        <dbReference type="Pfam" id="PF09070"/>
    </source>
</evidence>
<sequence length="183" mass="19871">MVAGAEDGSMVIWYASNDRLAEAQVIVHPGCVWGVSTLIRSSDFVTACHNGHICVFTQRPSRTVPDPVLSSFREAAEGFRAARSLGPSPEEIAQLPAWERNVLMRGKSEGQVQVIQHDSRAVAAQWSAISGTWIEVGEVTGTNTNAGMLDGRRYDHVLPIEIDMPGGLCVRSRSGTTTVRIRL</sequence>
<dbReference type="GO" id="GO:0005737">
    <property type="term" value="C:cytoplasm"/>
    <property type="evidence" value="ECO:0007669"/>
    <property type="project" value="UniProtKB-ARBA"/>
</dbReference>